<accession>A0A2T4GHU3</accession>
<reference evidence="1 2" key="1">
    <citation type="submission" date="2018-02" db="EMBL/GenBank/DDBJ databases">
        <title>Fusarium culmorum secondary metabolites in fungal-bacterial-plant interactions.</title>
        <authorList>
            <person name="Schmidt R."/>
        </authorList>
    </citation>
    <scope>NUCLEOTIDE SEQUENCE [LARGE SCALE GENOMIC DNA]</scope>
    <source>
        <strain evidence="1 2">PV</strain>
    </source>
</reference>
<dbReference type="AlphaFoldDB" id="A0A2T4GHU3"/>
<gene>
    <name evidence="1" type="ORF">FCULG_00009235</name>
</gene>
<comment type="caution">
    <text evidence="1">The sequence shown here is derived from an EMBL/GenBank/DDBJ whole genome shotgun (WGS) entry which is preliminary data.</text>
</comment>
<dbReference type="EMBL" id="PVEM01000016">
    <property type="protein sequence ID" value="PTD03030.1"/>
    <property type="molecule type" value="Genomic_DNA"/>
</dbReference>
<dbReference type="OrthoDB" id="5985073at2759"/>
<name>A0A2T4GHU3_FUSCU</name>
<protein>
    <submittedName>
        <fullName evidence="1">Uncharacterized protein</fullName>
    </submittedName>
</protein>
<sequence length="120" mass="13031">MVLRTSALKGTRNLSVGTDCSGLKTGFSYCIEVNNSLPYESDILKTASNPSLPTVTIKPSPIGSAKPNGLIPTPTNGVSTLSPIQDGIVKNYNKFHKIMSITMCANIENYYKLPLKTFYK</sequence>
<dbReference type="Proteomes" id="UP000241587">
    <property type="component" value="Unassembled WGS sequence"/>
</dbReference>
<organism evidence="1 2">
    <name type="scientific">Fusarium culmorum</name>
    <dbReference type="NCBI Taxonomy" id="5516"/>
    <lineage>
        <taxon>Eukaryota</taxon>
        <taxon>Fungi</taxon>
        <taxon>Dikarya</taxon>
        <taxon>Ascomycota</taxon>
        <taxon>Pezizomycotina</taxon>
        <taxon>Sordariomycetes</taxon>
        <taxon>Hypocreomycetidae</taxon>
        <taxon>Hypocreales</taxon>
        <taxon>Nectriaceae</taxon>
        <taxon>Fusarium</taxon>
    </lineage>
</organism>
<keyword evidence="2" id="KW-1185">Reference proteome</keyword>
<evidence type="ECO:0000313" key="1">
    <source>
        <dbReference type="EMBL" id="PTD03030.1"/>
    </source>
</evidence>
<proteinExistence type="predicted"/>
<evidence type="ECO:0000313" key="2">
    <source>
        <dbReference type="Proteomes" id="UP000241587"/>
    </source>
</evidence>